<protein>
    <submittedName>
        <fullName evidence="2">Uncharacterized protein</fullName>
    </submittedName>
</protein>
<comment type="caution">
    <text evidence="2">The sequence shown here is derived from an EMBL/GenBank/DDBJ whole genome shotgun (WGS) entry which is preliminary data.</text>
</comment>
<keyword evidence="3" id="KW-1185">Reference proteome</keyword>
<name>A0A372NN21_9SPHI</name>
<keyword evidence="1" id="KW-0812">Transmembrane</keyword>
<keyword evidence="1" id="KW-1133">Transmembrane helix</keyword>
<reference evidence="2 3" key="1">
    <citation type="submission" date="2018-08" db="EMBL/GenBank/DDBJ databases">
        <title>Mucilaginibacter sp. MYSH2.</title>
        <authorList>
            <person name="Seo T."/>
        </authorList>
    </citation>
    <scope>NUCLEOTIDE SEQUENCE [LARGE SCALE GENOMIC DNA]</scope>
    <source>
        <strain evidence="2 3">MYSH2</strain>
    </source>
</reference>
<evidence type="ECO:0000256" key="1">
    <source>
        <dbReference type="SAM" id="Phobius"/>
    </source>
</evidence>
<dbReference type="AlphaFoldDB" id="A0A372NN21"/>
<evidence type="ECO:0000313" key="2">
    <source>
        <dbReference type="EMBL" id="RFZ90346.1"/>
    </source>
</evidence>
<evidence type="ECO:0000313" key="3">
    <source>
        <dbReference type="Proteomes" id="UP000264217"/>
    </source>
</evidence>
<feature type="transmembrane region" description="Helical" evidence="1">
    <location>
        <begin position="50"/>
        <end position="74"/>
    </location>
</feature>
<accession>A0A372NN21</accession>
<gene>
    <name evidence="2" type="ORF">D0C36_21360</name>
</gene>
<proteinExistence type="predicted"/>
<organism evidence="2 3">
    <name type="scientific">Mucilaginibacter conchicola</name>
    <dbReference type="NCBI Taxonomy" id="2303333"/>
    <lineage>
        <taxon>Bacteria</taxon>
        <taxon>Pseudomonadati</taxon>
        <taxon>Bacteroidota</taxon>
        <taxon>Sphingobacteriia</taxon>
        <taxon>Sphingobacteriales</taxon>
        <taxon>Sphingobacteriaceae</taxon>
        <taxon>Mucilaginibacter</taxon>
    </lineage>
</organism>
<keyword evidence="1" id="KW-0472">Membrane</keyword>
<sequence>MNYKQYMILLEAGTNLLLSGIIILGLFTLLIFVPVWLLDRKLNPQVKASVGRLLFFFVISIVIVAFFIWFIPFITGRPLLDQF</sequence>
<dbReference type="Proteomes" id="UP000264217">
    <property type="component" value="Unassembled WGS sequence"/>
</dbReference>
<dbReference type="EMBL" id="QWDC01000004">
    <property type="protein sequence ID" value="RFZ90346.1"/>
    <property type="molecule type" value="Genomic_DNA"/>
</dbReference>
<feature type="transmembrane region" description="Helical" evidence="1">
    <location>
        <begin position="16"/>
        <end position="38"/>
    </location>
</feature>